<accession>V6IFX0</accession>
<organism evidence="1 2">
    <name type="scientific">Leptospira alexanderi serovar Manhao 3 str. L 60</name>
    <dbReference type="NCBI Taxonomy" id="1049759"/>
    <lineage>
        <taxon>Bacteria</taxon>
        <taxon>Pseudomonadati</taxon>
        <taxon>Spirochaetota</taxon>
        <taxon>Spirochaetia</taxon>
        <taxon>Leptospirales</taxon>
        <taxon>Leptospiraceae</taxon>
        <taxon>Leptospira</taxon>
    </lineage>
</organism>
<dbReference type="STRING" id="100053.GCA_002009845_00516"/>
<keyword evidence="2" id="KW-1185">Reference proteome</keyword>
<evidence type="ECO:0000313" key="2">
    <source>
        <dbReference type="Proteomes" id="UP000018747"/>
    </source>
</evidence>
<proteinExistence type="predicted"/>
<evidence type="ECO:0000313" key="1">
    <source>
        <dbReference type="EMBL" id="EQA64058.1"/>
    </source>
</evidence>
<dbReference type="EMBL" id="AHMT02000012">
    <property type="protein sequence ID" value="EQA64058.1"/>
    <property type="molecule type" value="Genomic_DNA"/>
</dbReference>
<protein>
    <submittedName>
        <fullName evidence="1">Uncharacterized protein</fullName>
    </submittedName>
</protein>
<gene>
    <name evidence="1" type="ORF">LEP1GSC062_4429</name>
</gene>
<dbReference type="Proteomes" id="UP000018747">
    <property type="component" value="Unassembled WGS sequence"/>
</dbReference>
<name>V6IFX0_9LEPT</name>
<reference evidence="1" key="1">
    <citation type="submission" date="2013-05" db="EMBL/GenBank/DDBJ databases">
        <authorList>
            <person name="Harkins D.M."/>
            <person name="Durkin A.S."/>
            <person name="Brinkac L.M."/>
            <person name="Haft D.H."/>
            <person name="Selengut J.D."/>
            <person name="Sanka R."/>
            <person name="DePew J."/>
            <person name="Purushe J."/>
            <person name="Hartskeerl R.A."/>
            <person name="Ahmed A."/>
            <person name="van der Linden H."/>
            <person name="Goris M.G.A."/>
            <person name="Vinetz J.M."/>
            <person name="Sutton G.G."/>
            <person name="Nierman W.C."/>
            <person name="Fouts D.E."/>
        </authorList>
    </citation>
    <scope>NUCLEOTIDE SEQUENCE [LARGE SCALE GENOMIC DNA]</scope>
    <source>
        <strain evidence="1">L 60</strain>
    </source>
</reference>
<sequence length="41" mass="4460">MSVARELIGKPSGSETEDLSCYNGMCKSCDITSKKDDPILH</sequence>
<dbReference type="AlphaFoldDB" id="V6IFX0"/>
<comment type="caution">
    <text evidence="1">The sequence shown here is derived from an EMBL/GenBank/DDBJ whole genome shotgun (WGS) entry which is preliminary data.</text>
</comment>